<keyword evidence="1" id="KW-0812">Transmembrane</keyword>
<feature type="transmembrane region" description="Helical" evidence="1">
    <location>
        <begin position="37"/>
        <end position="56"/>
    </location>
</feature>
<protein>
    <submittedName>
        <fullName evidence="2">Uncharacterized protein</fullName>
    </submittedName>
</protein>
<keyword evidence="1" id="KW-1133">Transmembrane helix</keyword>
<dbReference type="EMBL" id="AFPY01000110">
    <property type="protein sequence ID" value="EGQ13972.1"/>
    <property type="molecule type" value="Genomic_DNA"/>
</dbReference>
<proteinExistence type="predicted"/>
<evidence type="ECO:0000256" key="1">
    <source>
        <dbReference type="SAM" id="Phobius"/>
    </source>
</evidence>
<accession>F9DKV4</accession>
<name>F9DKV4_9BACT</name>
<comment type="caution">
    <text evidence="2">The sequence shown here is derived from an EMBL/GenBank/DDBJ whole genome shotgun (WGS) entry which is preliminary data.</text>
</comment>
<reference evidence="2 3" key="1">
    <citation type="submission" date="2011-04" db="EMBL/GenBank/DDBJ databases">
        <authorList>
            <person name="Muzny D."/>
            <person name="Qin X."/>
            <person name="Deng J."/>
            <person name="Jiang H."/>
            <person name="Liu Y."/>
            <person name="Qu J."/>
            <person name="Song X.-Z."/>
            <person name="Zhang L."/>
            <person name="Thornton R."/>
            <person name="Coyle M."/>
            <person name="Francisco L."/>
            <person name="Jackson L."/>
            <person name="Javaid M."/>
            <person name="Korchina V."/>
            <person name="Kovar C."/>
            <person name="Mata R."/>
            <person name="Mathew T."/>
            <person name="Ngo R."/>
            <person name="Nguyen L."/>
            <person name="Nguyen N."/>
            <person name="Okwuonu G."/>
            <person name="Ongeri F."/>
            <person name="Pham C."/>
            <person name="Simmons D."/>
            <person name="Wilczek-Boney K."/>
            <person name="Hale W."/>
            <person name="Jakkamsetti A."/>
            <person name="Pham P."/>
            <person name="Ruth R."/>
            <person name="San Lucas F."/>
            <person name="Warren J."/>
            <person name="Zhang J."/>
            <person name="Zhao Z."/>
            <person name="Zhou C."/>
            <person name="Zhu D."/>
            <person name="Lee S."/>
            <person name="Bess C."/>
            <person name="Blankenburg K."/>
            <person name="Forbes L."/>
            <person name="Fu Q."/>
            <person name="Gubbala S."/>
            <person name="Hirani K."/>
            <person name="Jayaseelan J.C."/>
            <person name="Lara F."/>
            <person name="Munidasa M."/>
            <person name="Palculict T."/>
            <person name="Patil S."/>
            <person name="Pu L.-L."/>
            <person name="Saada N."/>
            <person name="Tang L."/>
            <person name="Weissenberger G."/>
            <person name="Zhu Y."/>
            <person name="Hemphill L."/>
            <person name="Shang Y."/>
            <person name="Youmans B."/>
            <person name="Ayvaz T."/>
            <person name="Ross M."/>
            <person name="Santibanez J."/>
            <person name="Aqrawi P."/>
            <person name="Gross S."/>
            <person name="Joshi V."/>
            <person name="Fowler G."/>
            <person name="Nazareth L."/>
            <person name="Reid J."/>
            <person name="Worley K."/>
            <person name="Petrosino J."/>
            <person name="Highlander S."/>
            <person name="Gibbs R."/>
        </authorList>
    </citation>
    <scope>NUCLEOTIDE SEQUENCE [LARGE SCALE GENOMIC DNA]</scope>
    <source>
        <strain evidence="2 3">ATCC 700821</strain>
    </source>
</reference>
<organism evidence="2 3">
    <name type="scientific">Prevotella pallens ATCC 700821</name>
    <dbReference type="NCBI Taxonomy" id="997353"/>
    <lineage>
        <taxon>Bacteria</taxon>
        <taxon>Pseudomonadati</taxon>
        <taxon>Bacteroidota</taxon>
        <taxon>Bacteroidia</taxon>
        <taxon>Bacteroidales</taxon>
        <taxon>Prevotellaceae</taxon>
        <taxon>Prevotella</taxon>
    </lineage>
</organism>
<dbReference type="Proteomes" id="UP000004123">
    <property type="component" value="Unassembled WGS sequence"/>
</dbReference>
<keyword evidence="1" id="KW-0472">Membrane</keyword>
<evidence type="ECO:0000313" key="3">
    <source>
        <dbReference type="Proteomes" id="UP000004123"/>
    </source>
</evidence>
<dbReference type="AlphaFoldDB" id="F9DKV4"/>
<feature type="transmembrane region" description="Helical" evidence="1">
    <location>
        <begin position="12"/>
        <end position="31"/>
    </location>
</feature>
<gene>
    <name evidence="2" type="ORF">HMPREF9144_2296</name>
</gene>
<sequence>MQNQCRQVLLLFLFYGRVISILLENYFHLIIYRLPPFGIVASVFLRCNFYLITMLFL</sequence>
<dbReference type="HOGENOM" id="CLU_2992933_0_0_10"/>
<evidence type="ECO:0000313" key="2">
    <source>
        <dbReference type="EMBL" id="EGQ13972.1"/>
    </source>
</evidence>